<dbReference type="HOGENOM" id="CLU_2307898_0_0_1"/>
<dbReference type="EMBL" id="KN835249">
    <property type="protein sequence ID" value="KIK42076.1"/>
    <property type="molecule type" value="Genomic_DNA"/>
</dbReference>
<reference evidence="3" key="2">
    <citation type="submission" date="2015-01" db="EMBL/GenBank/DDBJ databases">
        <title>Evolutionary Origins and Diversification of the Mycorrhizal Mutualists.</title>
        <authorList>
            <consortium name="DOE Joint Genome Institute"/>
            <consortium name="Mycorrhizal Genomics Consortium"/>
            <person name="Kohler A."/>
            <person name="Kuo A."/>
            <person name="Nagy L.G."/>
            <person name="Floudas D."/>
            <person name="Copeland A."/>
            <person name="Barry K.W."/>
            <person name="Cichocki N."/>
            <person name="Veneault-Fourrey C."/>
            <person name="LaButti K."/>
            <person name="Lindquist E.A."/>
            <person name="Lipzen A."/>
            <person name="Lundell T."/>
            <person name="Morin E."/>
            <person name="Murat C."/>
            <person name="Riley R."/>
            <person name="Ohm R."/>
            <person name="Sun H."/>
            <person name="Tunlid A."/>
            <person name="Henrissat B."/>
            <person name="Grigoriev I.V."/>
            <person name="Hibbett D.S."/>
            <person name="Martin F."/>
        </authorList>
    </citation>
    <scope>NUCLEOTIDE SEQUENCE [LARGE SCALE GENOMIC DNA]</scope>
    <source>
        <strain evidence="3">UH-Slu-Lm8-n1</strain>
    </source>
</reference>
<evidence type="ECO:0000313" key="3">
    <source>
        <dbReference type="Proteomes" id="UP000054485"/>
    </source>
</evidence>
<evidence type="ECO:0000256" key="1">
    <source>
        <dbReference type="SAM" id="MobiDB-lite"/>
    </source>
</evidence>
<dbReference type="InParanoid" id="A0A0D0AJQ7"/>
<reference evidence="2 3" key="1">
    <citation type="submission" date="2014-04" db="EMBL/GenBank/DDBJ databases">
        <authorList>
            <consortium name="DOE Joint Genome Institute"/>
            <person name="Kuo A."/>
            <person name="Ruytinx J."/>
            <person name="Rineau F."/>
            <person name="Colpaert J."/>
            <person name="Kohler A."/>
            <person name="Nagy L.G."/>
            <person name="Floudas D."/>
            <person name="Copeland A."/>
            <person name="Barry K.W."/>
            <person name="Cichocki N."/>
            <person name="Veneault-Fourrey C."/>
            <person name="LaButti K."/>
            <person name="Lindquist E.A."/>
            <person name="Lipzen A."/>
            <person name="Lundell T."/>
            <person name="Morin E."/>
            <person name="Murat C."/>
            <person name="Sun H."/>
            <person name="Tunlid A."/>
            <person name="Henrissat B."/>
            <person name="Grigoriev I.V."/>
            <person name="Hibbett D.S."/>
            <person name="Martin F."/>
            <person name="Nordberg H.P."/>
            <person name="Cantor M.N."/>
            <person name="Hua S.X."/>
        </authorList>
    </citation>
    <scope>NUCLEOTIDE SEQUENCE [LARGE SCALE GENOMIC DNA]</scope>
    <source>
        <strain evidence="2 3">UH-Slu-Lm8-n1</strain>
    </source>
</reference>
<sequence length="100" mass="10766">MLHAEQSLGGMLGGGCRKLDSLTLEGVSCSTGPRQQGGQVSMEPRQKFETTHLGPVQSINHMLLILKLRTLDTRVARSAVQTPERSASLVFDCCMHATAS</sequence>
<protein>
    <submittedName>
        <fullName evidence="2">Unplaced genomic scaffold CY34scaffold_118, whole genome shotgun sequence</fullName>
    </submittedName>
</protein>
<keyword evidence="3" id="KW-1185">Reference proteome</keyword>
<dbReference type="AlphaFoldDB" id="A0A0D0AJQ7"/>
<proteinExistence type="predicted"/>
<accession>A0A0D0AJQ7</accession>
<name>A0A0D0AJQ7_9AGAM</name>
<evidence type="ECO:0000313" key="2">
    <source>
        <dbReference type="EMBL" id="KIK42076.1"/>
    </source>
</evidence>
<feature type="compositionally biased region" description="Polar residues" evidence="1">
    <location>
        <begin position="28"/>
        <end position="39"/>
    </location>
</feature>
<dbReference type="Proteomes" id="UP000054485">
    <property type="component" value="Unassembled WGS sequence"/>
</dbReference>
<feature type="region of interest" description="Disordered" evidence="1">
    <location>
        <begin position="27"/>
        <end position="46"/>
    </location>
</feature>
<organism evidence="2 3">
    <name type="scientific">Suillus luteus UH-Slu-Lm8-n1</name>
    <dbReference type="NCBI Taxonomy" id="930992"/>
    <lineage>
        <taxon>Eukaryota</taxon>
        <taxon>Fungi</taxon>
        <taxon>Dikarya</taxon>
        <taxon>Basidiomycota</taxon>
        <taxon>Agaricomycotina</taxon>
        <taxon>Agaricomycetes</taxon>
        <taxon>Agaricomycetidae</taxon>
        <taxon>Boletales</taxon>
        <taxon>Suillineae</taxon>
        <taxon>Suillaceae</taxon>
        <taxon>Suillus</taxon>
    </lineage>
</organism>
<gene>
    <name evidence="2" type="ORF">CY34DRAFT_805364</name>
</gene>